<dbReference type="EMBL" id="JACSPZ010000004">
    <property type="protein sequence ID" value="MBD8036915.1"/>
    <property type="molecule type" value="Genomic_DNA"/>
</dbReference>
<sequence length="152" mass="17464">MNDAIHSDYLLSDLLLDVIDPTWYWQSDGGENYQVEGEGYNRILTPLFSVDELVLTGEEFRERITTTRHYVITAALKAFLVKEDIVDILDFHDFEISSCQLAIIIMDTGFVSIYLKDELMIQQFVENAYNKGCTSIKIINEDHAFPPPHLTI</sequence>
<dbReference type="Pfam" id="PF10903">
    <property type="entry name" value="DUF2691"/>
    <property type="match status" value="1"/>
</dbReference>
<organism evidence="1 2">
    <name type="scientific">Solibacillus faecavium</name>
    <dbReference type="NCBI Taxonomy" id="2762221"/>
    <lineage>
        <taxon>Bacteria</taxon>
        <taxon>Bacillati</taxon>
        <taxon>Bacillota</taxon>
        <taxon>Bacilli</taxon>
        <taxon>Bacillales</taxon>
        <taxon>Caryophanaceae</taxon>
        <taxon>Solibacillus</taxon>
    </lineage>
</organism>
<dbReference type="RefSeq" id="WP_191699909.1">
    <property type="nucleotide sequence ID" value="NZ_JACSPZ010000004.1"/>
</dbReference>
<accession>A0ABR8XYA4</accession>
<dbReference type="Proteomes" id="UP000619101">
    <property type="component" value="Unassembled WGS sequence"/>
</dbReference>
<gene>
    <name evidence="1" type="ORF">H9635_09175</name>
</gene>
<proteinExistence type="predicted"/>
<protein>
    <submittedName>
        <fullName evidence="1">DUF2691 family protein</fullName>
    </submittedName>
</protein>
<evidence type="ECO:0000313" key="1">
    <source>
        <dbReference type="EMBL" id="MBD8036915.1"/>
    </source>
</evidence>
<name>A0ABR8XYA4_9BACL</name>
<keyword evidence="2" id="KW-1185">Reference proteome</keyword>
<evidence type="ECO:0000313" key="2">
    <source>
        <dbReference type="Proteomes" id="UP000619101"/>
    </source>
</evidence>
<reference evidence="1 2" key="1">
    <citation type="submission" date="2020-08" db="EMBL/GenBank/DDBJ databases">
        <title>A Genomic Blueprint of the Chicken Gut Microbiome.</title>
        <authorList>
            <person name="Gilroy R."/>
            <person name="Ravi A."/>
            <person name="Getino M."/>
            <person name="Pursley I."/>
            <person name="Horton D.L."/>
            <person name="Alikhan N.-F."/>
            <person name="Baker D."/>
            <person name="Gharbi K."/>
            <person name="Hall N."/>
            <person name="Watson M."/>
            <person name="Adriaenssens E.M."/>
            <person name="Foster-Nyarko E."/>
            <person name="Jarju S."/>
            <person name="Secka A."/>
            <person name="Antonio M."/>
            <person name="Oren A."/>
            <person name="Chaudhuri R."/>
            <person name="La Ragione R.M."/>
            <person name="Hildebrand F."/>
            <person name="Pallen M.J."/>
        </authorList>
    </citation>
    <scope>NUCLEOTIDE SEQUENCE [LARGE SCALE GENOMIC DNA]</scope>
    <source>
        <strain evidence="1 2">A46</strain>
    </source>
</reference>
<dbReference type="InterPro" id="IPR020216">
    <property type="entry name" value="Uncharacterised_YncE"/>
</dbReference>
<comment type="caution">
    <text evidence="1">The sequence shown here is derived from an EMBL/GenBank/DDBJ whole genome shotgun (WGS) entry which is preliminary data.</text>
</comment>